<dbReference type="PANTHER" id="PTHR23413">
    <property type="entry name" value="60S RIBOSOMAL PROTEIN L32 AND DNA-DIRECTED RNA POLYMERASE II, SUBUNIT N"/>
    <property type="match status" value="1"/>
</dbReference>
<gene>
    <name evidence="4" type="ORF">MUK42_15251</name>
</gene>
<dbReference type="SMART" id="SM01393">
    <property type="entry name" value="Ribosomal_L32e"/>
    <property type="match status" value="1"/>
</dbReference>
<keyword evidence="3" id="KW-0687">Ribonucleoprotein</keyword>
<sequence>MDGIDGLRKRSMVYINPRYASLLLGLELRSGDGGLDTRKHGVRCVILWSSSRPELAVPLLTKKIVKKRVKKFKRPQSDRKICVKPNWRRPKGIDSRVRRKFKGCTLMPNIGYGSDKKTRRYLPNGFKKLEVHNVSELELLMMHSRTYCAEIAHNVSTKKLERAAQLDIVVTNKLARLRGQEDE</sequence>
<protein>
    <submittedName>
        <fullName evidence="4">60S ribosomal protein</fullName>
    </submittedName>
</protein>
<dbReference type="InterPro" id="IPR036351">
    <property type="entry name" value="Ribosomal_eL32_sf"/>
</dbReference>
<name>A0A9E7IB60_9LILI</name>
<dbReference type="EMBL" id="CP097511">
    <property type="protein sequence ID" value="URE48689.1"/>
    <property type="molecule type" value="Genomic_DNA"/>
</dbReference>
<dbReference type="GO" id="GO:0003735">
    <property type="term" value="F:structural constituent of ribosome"/>
    <property type="evidence" value="ECO:0007669"/>
    <property type="project" value="InterPro"/>
</dbReference>
<dbReference type="PANTHER" id="PTHR23413:SF1">
    <property type="entry name" value="RIBOSOMAL PROTEIN L32"/>
    <property type="match status" value="1"/>
</dbReference>
<dbReference type="SUPFAM" id="SSF52042">
    <property type="entry name" value="Ribosomal protein L32e"/>
    <property type="match status" value="1"/>
</dbReference>
<keyword evidence="2 4" id="KW-0689">Ribosomal protein</keyword>
<evidence type="ECO:0000313" key="4">
    <source>
        <dbReference type="EMBL" id="URE48689.1"/>
    </source>
</evidence>
<dbReference type="InterPro" id="IPR001515">
    <property type="entry name" value="Ribosomal_eL32"/>
</dbReference>
<dbReference type="AlphaFoldDB" id="A0A9E7IB60"/>
<dbReference type="Pfam" id="PF01655">
    <property type="entry name" value="Ribosomal_L32e"/>
    <property type="match status" value="1"/>
</dbReference>
<organism evidence="4 5">
    <name type="scientific">Musa troglodytarum</name>
    <name type="common">fe'i banana</name>
    <dbReference type="NCBI Taxonomy" id="320322"/>
    <lineage>
        <taxon>Eukaryota</taxon>
        <taxon>Viridiplantae</taxon>
        <taxon>Streptophyta</taxon>
        <taxon>Embryophyta</taxon>
        <taxon>Tracheophyta</taxon>
        <taxon>Spermatophyta</taxon>
        <taxon>Magnoliopsida</taxon>
        <taxon>Liliopsida</taxon>
        <taxon>Zingiberales</taxon>
        <taxon>Musaceae</taxon>
        <taxon>Musa</taxon>
    </lineage>
</organism>
<dbReference type="CDD" id="cd00513">
    <property type="entry name" value="Ribosomal_L32_L32e"/>
    <property type="match status" value="1"/>
</dbReference>
<reference evidence="4" key="1">
    <citation type="submission" date="2022-05" db="EMBL/GenBank/DDBJ databases">
        <title>The Musa troglodytarum L. genome provides insights into the mechanism of non-climacteric behaviour and enrichment of carotenoids.</title>
        <authorList>
            <person name="Wang J."/>
        </authorList>
    </citation>
    <scope>NUCLEOTIDE SEQUENCE</scope>
    <source>
        <tissue evidence="4">Leaf</tissue>
    </source>
</reference>
<dbReference type="GO" id="GO:0022625">
    <property type="term" value="C:cytosolic large ribosomal subunit"/>
    <property type="evidence" value="ECO:0007669"/>
    <property type="project" value="TreeGrafter"/>
</dbReference>
<dbReference type="OrthoDB" id="268693at2759"/>
<proteinExistence type="inferred from homology"/>
<accession>A0A9E7IB60</accession>
<evidence type="ECO:0000313" key="5">
    <source>
        <dbReference type="Proteomes" id="UP001055439"/>
    </source>
</evidence>
<evidence type="ECO:0000256" key="1">
    <source>
        <dbReference type="ARBA" id="ARBA00008431"/>
    </source>
</evidence>
<evidence type="ECO:0000256" key="2">
    <source>
        <dbReference type="ARBA" id="ARBA00022980"/>
    </source>
</evidence>
<keyword evidence="5" id="KW-1185">Reference proteome</keyword>
<dbReference type="Proteomes" id="UP001055439">
    <property type="component" value="Chromosome 9"/>
</dbReference>
<evidence type="ECO:0000256" key="3">
    <source>
        <dbReference type="ARBA" id="ARBA00023274"/>
    </source>
</evidence>
<dbReference type="GO" id="GO:0006412">
    <property type="term" value="P:translation"/>
    <property type="evidence" value="ECO:0007669"/>
    <property type="project" value="InterPro"/>
</dbReference>
<comment type="similarity">
    <text evidence="1">Belongs to the eukaryotic ribosomal protein eL32 family.</text>
</comment>